<protein>
    <submittedName>
        <fullName evidence="3">Uncharacterized protein</fullName>
    </submittedName>
</protein>
<evidence type="ECO:0000256" key="1">
    <source>
        <dbReference type="SAM" id="MobiDB-lite"/>
    </source>
</evidence>
<sequence length="118" mass="13639">MSAIKDLVSTYVEMLKTKSETGERTQNENENPVAEEKLKRGGSSKILLNRRPMNHSPQYFRSLAYCQSKLLHLRKRKFNIETQSSLEMLNEIIFQFLVEIERKTGFPCLKCGTKPSKA</sequence>
<dbReference type="Proteomes" id="UP000095282">
    <property type="component" value="Unplaced"/>
</dbReference>
<keyword evidence="2" id="KW-1185">Reference proteome</keyword>
<feature type="compositionally biased region" description="Basic and acidic residues" evidence="1">
    <location>
        <begin position="18"/>
        <end position="27"/>
    </location>
</feature>
<dbReference type="AlphaFoldDB" id="A0A1I7TE97"/>
<organism evidence="2 3">
    <name type="scientific">Caenorhabditis tropicalis</name>
    <dbReference type="NCBI Taxonomy" id="1561998"/>
    <lineage>
        <taxon>Eukaryota</taxon>
        <taxon>Metazoa</taxon>
        <taxon>Ecdysozoa</taxon>
        <taxon>Nematoda</taxon>
        <taxon>Chromadorea</taxon>
        <taxon>Rhabditida</taxon>
        <taxon>Rhabditina</taxon>
        <taxon>Rhabditomorpha</taxon>
        <taxon>Rhabditoidea</taxon>
        <taxon>Rhabditidae</taxon>
        <taxon>Peloderinae</taxon>
        <taxon>Caenorhabditis</taxon>
    </lineage>
</organism>
<accession>A0A1I7TE97</accession>
<proteinExistence type="predicted"/>
<evidence type="ECO:0000313" key="3">
    <source>
        <dbReference type="WBParaSite" id="Csp11.Scaffold590.g5086.t2"/>
    </source>
</evidence>
<reference evidence="3" key="1">
    <citation type="submission" date="2016-11" db="UniProtKB">
        <authorList>
            <consortium name="WormBaseParasite"/>
        </authorList>
    </citation>
    <scope>IDENTIFICATION</scope>
</reference>
<name>A0A1I7TE97_9PELO</name>
<feature type="region of interest" description="Disordered" evidence="1">
    <location>
        <begin position="18"/>
        <end position="49"/>
    </location>
</feature>
<evidence type="ECO:0000313" key="2">
    <source>
        <dbReference type="Proteomes" id="UP000095282"/>
    </source>
</evidence>
<dbReference type="WBParaSite" id="Csp11.Scaffold590.g5086.t2">
    <property type="protein sequence ID" value="Csp11.Scaffold590.g5086.t2"/>
    <property type="gene ID" value="Csp11.Scaffold590.g5086"/>
</dbReference>